<dbReference type="InterPro" id="IPR011990">
    <property type="entry name" value="TPR-like_helical_dom_sf"/>
</dbReference>
<keyword evidence="2" id="KW-0732">Signal</keyword>
<comment type="caution">
    <text evidence="3">The sequence shown here is derived from an EMBL/GenBank/DDBJ whole genome shotgun (WGS) entry which is preliminary data.</text>
</comment>
<feature type="compositionally biased region" description="Basic and acidic residues" evidence="1">
    <location>
        <begin position="162"/>
        <end position="172"/>
    </location>
</feature>
<feature type="signal peptide" evidence="2">
    <location>
        <begin position="1"/>
        <end position="25"/>
    </location>
</feature>
<evidence type="ECO:0000313" key="3">
    <source>
        <dbReference type="EMBL" id="HGS05572.1"/>
    </source>
</evidence>
<proteinExistence type="predicted"/>
<dbReference type="SUPFAM" id="SSF48452">
    <property type="entry name" value="TPR-like"/>
    <property type="match status" value="1"/>
</dbReference>
<dbReference type="AlphaFoldDB" id="A0A7V4G910"/>
<dbReference type="EMBL" id="DSXI01000441">
    <property type="protein sequence ID" value="HGS05572.1"/>
    <property type="molecule type" value="Genomic_DNA"/>
</dbReference>
<feature type="chain" id="PRO_5031338751" evidence="2">
    <location>
        <begin position="26"/>
        <end position="172"/>
    </location>
</feature>
<dbReference type="Pfam" id="PF13432">
    <property type="entry name" value="TPR_16"/>
    <property type="match status" value="1"/>
</dbReference>
<accession>A0A7V4G910</accession>
<dbReference type="Gene3D" id="1.25.40.10">
    <property type="entry name" value="Tetratricopeptide repeat domain"/>
    <property type="match status" value="1"/>
</dbReference>
<reference evidence="3" key="1">
    <citation type="journal article" date="2020" name="mSystems">
        <title>Genome- and Community-Level Interaction Insights into Carbon Utilization and Element Cycling Functions of Hydrothermarchaeota in Hydrothermal Sediment.</title>
        <authorList>
            <person name="Zhou Z."/>
            <person name="Liu Y."/>
            <person name="Xu W."/>
            <person name="Pan J."/>
            <person name="Luo Z.H."/>
            <person name="Li M."/>
        </authorList>
    </citation>
    <scope>NUCLEOTIDE SEQUENCE [LARGE SCALE GENOMIC DNA]</scope>
    <source>
        <strain evidence="3">SpSt-548</strain>
    </source>
</reference>
<sequence>MKQFSVIRLALAAVLCVLLAAPVLGQGPRPMEADILTPLQKAYDFIQAGKYDAAEEQLKIVLKKDTFNPFALNNLAAIAFQKGQIKEAIAYLADALKDSDKYLDKVQETCFVGGMCNAVKPVGAVGATSSITPIIKDNKAKLEKKLAESPLPPTPSTPPAMDVKKPEKEKGK</sequence>
<organism evidence="3">
    <name type="scientific">Desulfobacca acetoxidans</name>
    <dbReference type="NCBI Taxonomy" id="60893"/>
    <lineage>
        <taxon>Bacteria</taxon>
        <taxon>Pseudomonadati</taxon>
        <taxon>Thermodesulfobacteriota</taxon>
        <taxon>Desulfobaccia</taxon>
        <taxon>Desulfobaccales</taxon>
        <taxon>Desulfobaccaceae</taxon>
        <taxon>Desulfobacca</taxon>
    </lineage>
</organism>
<name>A0A7V4G910_9BACT</name>
<protein>
    <submittedName>
        <fullName evidence="3">Tetratricopeptide repeat protein</fullName>
    </submittedName>
</protein>
<feature type="region of interest" description="Disordered" evidence="1">
    <location>
        <begin position="145"/>
        <end position="172"/>
    </location>
</feature>
<evidence type="ECO:0000256" key="1">
    <source>
        <dbReference type="SAM" id="MobiDB-lite"/>
    </source>
</evidence>
<evidence type="ECO:0000256" key="2">
    <source>
        <dbReference type="SAM" id="SignalP"/>
    </source>
</evidence>
<gene>
    <name evidence="3" type="ORF">ENT08_07535</name>
</gene>